<dbReference type="Proteomes" id="UP000001646">
    <property type="component" value="Unplaced"/>
</dbReference>
<dbReference type="PRINTS" id="PR00385">
    <property type="entry name" value="P450"/>
</dbReference>
<dbReference type="Bgee" id="ENSACAG00000008999">
    <property type="expression patterns" value="Expressed in dewlap and 2 other cell types or tissues"/>
</dbReference>
<dbReference type="AlphaFoldDB" id="H9GF67"/>
<dbReference type="InterPro" id="IPR036396">
    <property type="entry name" value="Cyt_P450_sf"/>
</dbReference>
<dbReference type="Ensembl" id="ENSACAT00000044994.1">
    <property type="protein sequence ID" value="ENSACAP00000027959.1"/>
    <property type="gene ID" value="ENSACAG00000008999.4"/>
</dbReference>
<dbReference type="GO" id="GO:0020037">
    <property type="term" value="F:heme binding"/>
    <property type="evidence" value="ECO:0000318"/>
    <property type="project" value="GO_Central"/>
</dbReference>
<feature type="signal peptide" evidence="12">
    <location>
        <begin position="1"/>
        <end position="25"/>
    </location>
</feature>
<protein>
    <recommendedName>
        <fullName evidence="15">Cytochrome P450 2J6-like</fullName>
    </recommendedName>
</protein>
<dbReference type="GO" id="GO:0006082">
    <property type="term" value="P:organic acid metabolic process"/>
    <property type="evidence" value="ECO:0000318"/>
    <property type="project" value="GO_Central"/>
</dbReference>
<dbReference type="PROSITE" id="PS00086">
    <property type="entry name" value="CYTOCHROME_P450"/>
    <property type="match status" value="1"/>
</dbReference>
<dbReference type="InterPro" id="IPR001128">
    <property type="entry name" value="Cyt_P450"/>
</dbReference>
<dbReference type="Ensembl" id="ENSACAT00000053823.1">
    <property type="protein sequence ID" value="ENSACAP00000033955.1"/>
    <property type="gene ID" value="ENSACAG00000008999.4"/>
</dbReference>
<evidence type="ECO:0008006" key="15">
    <source>
        <dbReference type="Google" id="ProtNLM"/>
    </source>
</evidence>
<dbReference type="GO" id="GO:0006805">
    <property type="term" value="P:xenobiotic metabolic process"/>
    <property type="evidence" value="ECO:0000318"/>
    <property type="project" value="GO_Central"/>
</dbReference>
<dbReference type="InterPro" id="IPR002401">
    <property type="entry name" value="Cyt_P450_E_grp-I"/>
</dbReference>
<dbReference type="SUPFAM" id="SSF48264">
    <property type="entry name" value="Cytochrome P450"/>
    <property type="match status" value="1"/>
</dbReference>
<feature type="chain" id="PRO_5044734481" description="Cytochrome P450 2J6-like" evidence="12">
    <location>
        <begin position="26"/>
        <end position="493"/>
    </location>
</feature>
<keyword evidence="4 10" id="KW-0349">Heme</keyword>
<evidence type="ECO:0000256" key="9">
    <source>
        <dbReference type="ARBA" id="ARBA00023136"/>
    </source>
</evidence>
<dbReference type="PANTHER" id="PTHR24300:SF134">
    <property type="entry name" value="CYTOCHROME P450, FAMILY 2, SUBFAMILY AB, POLYPEPTIDE 2-RELATED"/>
    <property type="match status" value="1"/>
</dbReference>
<dbReference type="GO" id="GO:0016712">
    <property type="term" value="F:oxidoreductase activity, acting on paired donors, with incorporation or reduction of molecular oxygen, reduced flavin or flavoprotein as one donor, and incorporation of one atom of oxygen"/>
    <property type="evidence" value="ECO:0000318"/>
    <property type="project" value="GO_Central"/>
</dbReference>
<evidence type="ECO:0000256" key="6">
    <source>
        <dbReference type="ARBA" id="ARBA00023002"/>
    </source>
</evidence>
<reference evidence="13" key="1">
    <citation type="submission" date="2009-12" db="EMBL/GenBank/DDBJ databases">
        <title>The Genome Sequence of Anolis carolinensis (Green Anole Lizard).</title>
        <authorList>
            <consortium name="The Genome Sequencing Platform"/>
            <person name="Di Palma F."/>
            <person name="Alfoldi J."/>
            <person name="Heiman D."/>
            <person name="Young S."/>
            <person name="Grabherr M."/>
            <person name="Johnson J."/>
            <person name="Lander E.S."/>
            <person name="Lindblad-Toh K."/>
        </authorList>
    </citation>
    <scope>NUCLEOTIDE SEQUENCE [LARGE SCALE GENOMIC DNA]</scope>
    <source>
        <strain evidence="13">JBL SC #1</strain>
    </source>
</reference>
<evidence type="ECO:0000256" key="2">
    <source>
        <dbReference type="ARBA" id="ARBA00004370"/>
    </source>
</evidence>
<dbReference type="GO" id="GO:0016020">
    <property type="term" value="C:membrane"/>
    <property type="evidence" value="ECO:0007669"/>
    <property type="project" value="UniProtKB-SubCell"/>
</dbReference>
<dbReference type="PANTHER" id="PTHR24300">
    <property type="entry name" value="CYTOCHROME P450 508A4-RELATED"/>
    <property type="match status" value="1"/>
</dbReference>
<dbReference type="InterPro" id="IPR050182">
    <property type="entry name" value="Cytochrome_P450_fam2"/>
</dbReference>
<evidence type="ECO:0000313" key="13">
    <source>
        <dbReference type="Ensembl" id="ENSACAP00000009244.4"/>
    </source>
</evidence>
<dbReference type="HOGENOM" id="CLU_001570_22_0_1"/>
<evidence type="ECO:0000256" key="7">
    <source>
        <dbReference type="ARBA" id="ARBA00023004"/>
    </source>
</evidence>
<evidence type="ECO:0000313" key="14">
    <source>
        <dbReference type="Proteomes" id="UP000001646"/>
    </source>
</evidence>
<evidence type="ECO:0000256" key="11">
    <source>
        <dbReference type="RuleBase" id="RU000461"/>
    </source>
</evidence>
<evidence type="ECO:0000256" key="3">
    <source>
        <dbReference type="ARBA" id="ARBA00010617"/>
    </source>
</evidence>
<keyword evidence="6 11" id="KW-0560">Oxidoreductase</keyword>
<evidence type="ECO:0000256" key="12">
    <source>
        <dbReference type="SAM" id="SignalP"/>
    </source>
</evidence>
<dbReference type="PRINTS" id="PR00463">
    <property type="entry name" value="EP450I"/>
</dbReference>
<proteinExistence type="inferred from homology"/>
<organism evidence="13 14">
    <name type="scientific">Anolis carolinensis</name>
    <name type="common">Green anole</name>
    <name type="synonym">American chameleon</name>
    <dbReference type="NCBI Taxonomy" id="28377"/>
    <lineage>
        <taxon>Eukaryota</taxon>
        <taxon>Metazoa</taxon>
        <taxon>Chordata</taxon>
        <taxon>Craniata</taxon>
        <taxon>Vertebrata</taxon>
        <taxon>Euteleostomi</taxon>
        <taxon>Lepidosauria</taxon>
        <taxon>Squamata</taxon>
        <taxon>Bifurcata</taxon>
        <taxon>Unidentata</taxon>
        <taxon>Episquamata</taxon>
        <taxon>Toxicofera</taxon>
        <taxon>Iguania</taxon>
        <taxon>Dactyloidae</taxon>
        <taxon>Anolis</taxon>
    </lineage>
</organism>
<keyword evidence="12" id="KW-0732">Signal</keyword>
<reference evidence="13" key="2">
    <citation type="submission" date="2025-05" db="UniProtKB">
        <authorList>
            <consortium name="Ensembl"/>
        </authorList>
    </citation>
    <scope>IDENTIFICATION</scope>
</reference>
<evidence type="ECO:0000256" key="10">
    <source>
        <dbReference type="PIRSR" id="PIRSR602401-1"/>
    </source>
</evidence>
<dbReference type="GeneTree" id="ENSGT00940000163166"/>
<comment type="similarity">
    <text evidence="3 11">Belongs to the cytochrome P450 family.</text>
</comment>
<evidence type="ECO:0000256" key="1">
    <source>
        <dbReference type="ARBA" id="ARBA00001971"/>
    </source>
</evidence>
<dbReference type="Pfam" id="PF00067">
    <property type="entry name" value="p450"/>
    <property type="match status" value="1"/>
</dbReference>
<dbReference type="FunFam" id="1.10.630.10:FF:000004">
    <property type="entry name" value="cytochrome P450 2D15 isoform X1"/>
    <property type="match status" value="1"/>
</dbReference>
<keyword evidence="7 10" id="KW-0408">Iron</keyword>
<evidence type="ECO:0000256" key="4">
    <source>
        <dbReference type="ARBA" id="ARBA00022617"/>
    </source>
</evidence>
<evidence type="ECO:0000256" key="5">
    <source>
        <dbReference type="ARBA" id="ARBA00022723"/>
    </source>
</evidence>
<dbReference type="Gene3D" id="1.10.630.10">
    <property type="entry name" value="Cytochrome P450"/>
    <property type="match status" value="1"/>
</dbReference>
<comment type="subcellular location">
    <subcellularLocation>
        <location evidence="2">Membrane</location>
    </subcellularLocation>
</comment>
<evidence type="ECO:0000256" key="8">
    <source>
        <dbReference type="ARBA" id="ARBA00023033"/>
    </source>
</evidence>
<dbReference type="Ensembl" id="ENSACAT00000009437.4">
    <property type="protein sequence ID" value="ENSACAP00000009244.4"/>
    <property type="gene ID" value="ENSACAG00000008999.4"/>
</dbReference>
<keyword evidence="14" id="KW-1185">Reference proteome</keyword>
<name>H9GF67_ANOCA</name>
<keyword evidence="9" id="KW-0472">Membrane</keyword>
<dbReference type="eggNOG" id="KOG0156">
    <property type="taxonomic scope" value="Eukaryota"/>
</dbReference>
<dbReference type="GO" id="GO:0005737">
    <property type="term" value="C:cytoplasm"/>
    <property type="evidence" value="ECO:0000318"/>
    <property type="project" value="GO_Central"/>
</dbReference>
<keyword evidence="8 11" id="KW-0503">Monooxygenase</keyword>
<keyword evidence="5 10" id="KW-0479">Metal-binding</keyword>
<sequence length="493" mass="56157">MLARLACLVMLIPRLILQYLKQLWAHRHYPPGPLPLPFIGGLWRLGIRLSQDTFTKVAKCYGDIYTLWIGHIPMVVLSGYQAVKEGLIDHSDDLADRPVTPFIEAALKGRGIAFSNGHTWKQQRRFGQVTMRKLGLGKKGMERQIEEEAHQLVKTFTQAKGQPFDPSGPITKAVSNVICALVFGHQFSTEDENLQKMLETLHFGLQFGGSFFHALYELFPWLMKRLPGPHKKALSAMGMVISLIKKEVKKHKEQQSLHEPQDFIDFYLLQMEKTNDNLYTTYDDENLAECIIEFFGAGTETTAVTLRWALLLMAVHPDIQGKIQKEMEDVFDASCSIRYQDRKKLPYTNAVIHEIQRARYAFLLGVPRQNVKDVTIHGSFIPKGTFIMPDLRSVLLDPKLWETPKEFNPHHFLDKDGNFLAREAFLAFGEGARVCLGEQLARIEVFIFFTCLLRSFSFQLPPGVKKLNTKPVVGLTMHPRPHKLCAVPRCKAS</sequence>
<gene>
    <name evidence="13" type="primary">LOC100562569</name>
</gene>
<dbReference type="STRING" id="28377.ENSACAP00000009244"/>
<dbReference type="GO" id="GO:0005506">
    <property type="term" value="F:iron ion binding"/>
    <property type="evidence" value="ECO:0007669"/>
    <property type="project" value="InterPro"/>
</dbReference>
<accession>H9GF67</accession>
<comment type="cofactor">
    <cofactor evidence="1 10">
        <name>heme</name>
        <dbReference type="ChEBI" id="CHEBI:30413"/>
    </cofactor>
</comment>
<feature type="binding site" description="axial binding residue" evidence="10">
    <location>
        <position position="435"/>
    </location>
    <ligand>
        <name>heme</name>
        <dbReference type="ChEBI" id="CHEBI:30413"/>
    </ligand>
    <ligandPart>
        <name>Fe</name>
        <dbReference type="ChEBI" id="CHEBI:18248"/>
    </ligandPart>
</feature>
<dbReference type="InterPro" id="IPR017972">
    <property type="entry name" value="Cyt_P450_CS"/>
</dbReference>